<evidence type="ECO:0000313" key="3">
    <source>
        <dbReference type="EMBL" id="ALU32489.1"/>
    </source>
</evidence>
<accession>A0A0U3GN56</accession>
<dbReference type="RefSeq" id="WP_011278962.1">
    <property type="nucleotide sequence ID" value="NZ_BHWZ01000006.1"/>
</dbReference>
<keyword evidence="1" id="KW-0812">Transmembrane</keyword>
<proteinExistence type="predicted"/>
<dbReference type="AlphaFoldDB" id="A0A0U3GN56"/>
<evidence type="ECO:0000313" key="4">
    <source>
        <dbReference type="Proteomes" id="UP000060043"/>
    </source>
</evidence>
<evidence type="ECO:0000313" key="5">
    <source>
        <dbReference type="Proteomes" id="UP000065473"/>
    </source>
</evidence>
<dbReference type="EMBL" id="CP013694">
    <property type="protein sequence ID" value="ALU29752.1"/>
    <property type="molecule type" value="Genomic_DNA"/>
</dbReference>
<organism evidence="2 5">
    <name type="scientific">Sulfolobus acidocaldarius</name>
    <dbReference type="NCBI Taxonomy" id="2285"/>
    <lineage>
        <taxon>Archaea</taxon>
        <taxon>Thermoproteota</taxon>
        <taxon>Thermoprotei</taxon>
        <taxon>Sulfolobales</taxon>
        <taxon>Sulfolobaceae</taxon>
        <taxon>Sulfolobus</taxon>
    </lineage>
</organism>
<evidence type="ECO:0000313" key="2">
    <source>
        <dbReference type="EMBL" id="ALU29752.1"/>
    </source>
</evidence>
<dbReference type="EMBL" id="CP013695">
    <property type="protein sequence ID" value="ALU32489.1"/>
    <property type="molecule type" value="Genomic_DNA"/>
</dbReference>
<sequence length="548" mass="61464">MLKVRIAVLSFLLLTLLPVIGFAVTAPVGISSYSPTVTTTSILGYANISSLLAYNSTFFQPYGASLQLNAILEVDTPSNTYYFWVQNVAGFITSNNTLFFNDNIWNATGMDSNITEVIGDGNISTCDSCQAPQTFYGASSQQTIYYHFPLSFYMFINVTPTVRGPLVTFGYVILQNGKITSPKVQVYDNAIIPVQGAISAQIVVQNSYTYVYNQGLYSYYGLKKDVELVWGGLSNGEHTTFKEMSSLLAIYYLRNGQWLSFNEIYNYGFDTAESANNLTVYVDKQGFAHVITGNLYKGELTSDFNPPKPYFTFINISSKVPFIINGNQLYNFTGYINSPISVYFYSNYSLSNNSFALLNYSSNQKTVRLVINSSTWFDSLQFTPNYTFYYRLNVISSIPARALINGVNTTLKSGWYAGNTRIIVLTTNYYLSNNTRYVITRVEPSTSIVVNRPLNLTVKAQLQYLVNISGILTWENNGSEITIPNYKPLLYTMVYEGTYNLLPGDTITVTQPISERLIIRLNYVNILIVSIGIITLLTIYLVIRKPSN</sequence>
<name>A0A0U3GN56_9CREN</name>
<dbReference type="InterPro" id="IPR007981">
    <property type="entry name" value="Peptidase_A5"/>
</dbReference>
<dbReference type="Pfam" id="PF05317">
    <property type="entry name" value="Thermopsin"/>
    <property type="match status" value="1"/>
</dbReference>
<keyword evidence="1" id="KW-1133">Transmembrane helix</keyword>
<feature type="transmembrane region" description="Helical" evidence="1">
    <location>
        <begin position="523"/>
        <end position="543"/>
    </location>
</feature>
<dbReference type="OrthoDB" id="28853at2157"/>
<dbReference type="GeneID" id="14552686"/>
<evidence type="ECO:0000256" key="1">
    <source>
        <dbReference type="SAM" id="Phobius"/>
    </source>
</evidence>
<keyword evidence="1" id="KW-0472">Membrane</keyword>
<dbReference type="Proteomes" id="UP000065473">
    <property type="component" value="Chromosome"/>
</dbReference>
<protein>
    <submittedName>
        <fullName evidence="2">Thermopsin</fullName>
    </submittedName>
</protein>
<gene>
    <name evidence="2" type="ORF">ATY89_07240</name>
    <name evidence="3" type="ORF">ATZ20_10260</name>
</gene>
<dbReference type="Proteomes" id="UP000060043">
    <property type="component" value="Chromosome"/>
</dbReference>
<reference evidence="4 5" key="1">
    <citation type="submission" date="2015-12" db="EMBL/GenBank/DDBJ databases">
        <title>A stable core within a dynamic pangenome in Sulfolobus acidocaldarius.</title>
        <authorList>
            <person name="Anderson R."/>
            <person name="Kouris A."/>
            <person name="Seward C."/>
            <person name="Campbell K."/>
            <person name="Whitaker R."/>
        </authorList>
    </citation>
    <scope>NUCLEOTIDE SEQUENCE [LARGE SCALE GENOMIC DNA]</scope>
    <source>
        <strain evidence="2 5">GG12-C01-09</strain>
        <strain evidence="3 4">NG05B_CO5_07</strain>
    </source>
</reference>
<dbReference type="OMA" id="FTFINIS"/>